<accession>A0A5B9NAU1</accession>
<dbReference type="Proteomes" id="UP000323739">
    <property type="component" value="Segment"/>
</dbReference>
<organism evidence="1 2">
    <name type="scientific">Aeromonas phage 4L372D</name>
    <dbReference type="NCBI Taxonomy" id="2588518"/>
    <lineage>
        <taxon>Viruses</taxon>
        <taxon>Duplodnaviria</taxon>
        <taxon>Heunggongvirae</taxon>
        <taxon>Uroviricota</taxon>
        <taxon>Caudoviricetes</taxon>
        <taxon>Plateaulakevirus</taxon>
        <taxon>Plateaulakevirus pv4L372D</taxon>
    </lineage>
</organism>
<dbReference type="EMBL" id="MK813939">
    <property type="protein sequence ID" value="QEG08531.1"/>
    <property type="molecule type" value="Genomic_DNA"/>
</dbReference>
<dbReference type="Gene3D" id="3.30.40.220">
    <property type="match status" value="1"/>
</dbReference>
<dbReference type="RefSeq" id="YP_009846615.1">
    <property type="nucleotide sequence ID" value="NC_048771.1"/>
</dbReference>
<proteinExistence type="predicted"/>
<evidence type="ECO:0000313" key="2">
    <source>
        <dbReference type="Proteomes" id="UP000323739"/>
    </source>
</evidence>
<keyword evidence="2" id="KW-1185">Reference proteome</keyword>
<evidence type="ECO:0000313" key="1">
    <source>
        <dbReference type="EMBL" id="QEG08531.1"/>
    </source>
</evidence>
<dbReference type="GeneID" id="55616985"/>
<dbReference type="KEGG" id="vg:55616985"/>
<evidence type="ECO:0008006" key="3">
    <source>
        <dbReference type="Google" id="ProtNLM"/>
    </source>
</evidence>
<protein>
    <recommendedName>
        <fullName evidence="3">Anti-sigma factor</fullName>
    </recommendedName>
</protein>
<reference evidence="1 2" key="1">
    <citation type="submission" date="2019-04" db="EMBL/GenBank/DDBJ databases">
        <title>Nine Novel Phages from a Plateau Lake in Southwest China Provide Insights into Aeromonas Phage Diversity.</title>
        <authorList>
            <person name="Xiao W."/>
            <person name="Bai M."/>
            <person name="Wang Y."/>
            <person name="Cui X."/>
        </authorList>
    </citation>
    <scope>NUCLEOTIDE SEQUENCE [LARGE SCALE GENOMIC DNA]</scope>
</reference>
<name>A0A5B9NAU1_9CAUD</name>
<gene>
    <name evidence="1" type="primary">4L372D_067</name>
</gene>
<sequence length="295" mass="34305">MYPVILHLSTQEGVMKSFFSKAEIEAKYQDKMAGCFRRKIPLKFTKDEFVKFCKYLDKDPTCAYTGITLVKTKDHNHQATIERIDSEKPYSLNNCVWASKESNQLKGRFDARNNAVKVSFSKEELSILESVLKSNLEEKLQSIYKFVKGEATVTVESKEKNEILSSKEENNNSNCQVKNVTNEVESKMYEVNTDVELAQMYTQFAEHCRDYVDFLLSFNEYKKLISRKQCQLSMQKFDEEHKKSLFVIDKTKAVDVKNLLVVDLKLRHQLDTFIGKMKMNNKELKKVFSNLSNSL</sequence>